<name>A0A8R7U180_TRIUA</name>
<reference evidence="2" key="1">
    <citation type="journal article" date="2013" name="Nature">
        <title>Draft genome of the wheat A-genome progenitor Triticum urartu.</title>
        <authorList>
            <person name="Ling H.Q."/>
            <person name="Zhao S."/>
            <person name="Liu D."/>
            <person name="Wang J."/>
            <person name="Sun H."/>
            <person name="Zhang C."/>
            <person name="Fan H."/>
            <person name="Li D."/>
            <person name="Dong L."/>
            <person name="Tao Y."/>
            <person name="Gao C."/>
            <person name="Wu H."/>
            <person name="Li Y."/>
            <person name="Cui Y."/>
            <person name="Guo X."/>
            <person name="Zheng S."/>
            <person name="Wang B."/>
            <person name="Yu K."/>
            <person name="Liang Q."/>
            <person name="Yang W."/>
            <person name="Lou X."/>
            <person name="Chen J."/>
            <person name="Feng M."/>
            <person name="Jian J."/>
            <person name="Zhang X."/>
            <person name="Luo G."/>
            <person name="Jiang Y."/>
            <person name="Liu J."/>
            <person name="Wang Z."/>
            <person name="Sha Y."/>
            <person name="Zhang B."/>
            <person name="Wu H."/>
            <person name="Tang D."/>
            <person name="Shen Q."/>
            <person name="Xue P."/>
            <person name="Zou S."/>
            <person name="Wang X."/>
            <person name="Liu X."/>
            <person name="Wang F."/>
            <person name="Yang Y."/>
            <person name="An X."/>
            <person name="Dong Z."/>
            <person name="Zhang K."/>
            <person name="Zhang X."/>
            <person name="Luo M.C."/>
            <person name="Dvorak J."/>
            <person name="Tong Y."/>
            <person name="Wang J."/>
            <person name="Yang H."/>
            <person name="Li Z."/>
            <person name="Wang D."/>
            <person name="Zhang A."/>
            <person name="Wang J."/>
        </authorList>
    </citation>
    <scope>NUCLEOTIDE SEQUENCE</scope>
    <source>
        <strain evidence="2">cv. G1812</strain>
    </source>
</reference>
<dbReference type="EnsemblPlants" id="TuG1812G0300004811.01.T01">
    <property type="protein sequence ID" value="TuG1812G0300004811.01.T01"/>
    <property type="gene ID" value="TuG1812G0300004811.01"/>
</dbReference>
<keyword evidence="2" id="KW-1185">Reference proteome</keyword>
<organism evidence="1 2">
    <name type="scientific">Triticum urartu</name>
    <name type="common">Red wild einkorn</name>
    <name type="synonym">Crithodium urartu</name>
    <dbReference type="NCBI Taxonomy" id="4572"/>
    <lineage>
        <taxon>Eukaryota</taxon>
        <taxon>Viridiplantae</taxon>
        <taxon>Streptophyta</taxon>
        <taxon>Embryophyta</taxon>
        <taxon>Tracheophyta</taxon>
        <taxon>Spermatophyta</taxon>
        <taxon>Magnoliopsida</taxon>
        <taxon>Liliopsida</taxon>
        <taxon>Poales</taxon>
        <taxon>Poaceae</taxon>
        <taxon>BOP clade</taxon>
        <taxon>Pooideae</taxon>
        <taxon>Triticodae</taxon>
        <taxon>Triticeae</taxon>
        <taxon>Triticinae</taxon>
        <taxon>Triticum</taxon>
    </lineage>
</organism>
<evidence type="ECO:0000313" key="2">
    <source>
        <dbReference type="Proteomes" id="UP000015106"/>
    </source>
</evidence>
<accession>A0A8R7U180</accession>
<dbReference type="Proteomes" id="UP000015106">
    <property type="component" value="Chromosome 3"/>
</dbReference>
<reference evidence="1" key="3">
    <citation type="submission" date="2022-06" db="UniProtKB">
        <authorList>
            <consortium name="EnsemblPlants"/>
        </authorList>
    </citation>
    <scope>IDENTIFICATION</scope>
</reference>
<protein>
    <submittedName>
        <fullName evidence="1">Uncharacterized protein</fullName>
    </submittedName>
</protein>
<reference evidence="1" key="2">
    <citation type="submission" date="2018-03" db="EMBL/GenBank/DDBJ databases">
        <title>The Triticum urartu genome reveals the dynamic nature of wheat genome evolution.</title>
        <authorList>
            <person name="Ling H."/>
            <person name="Ma B."/>
            <person name="Shi X."/>
            <person name="Liu H."/>
            <person name="Dong L."/>
            <person name="Sun H."/>
            <person name="Cao Y."/>
            <person name="Gao Q."/>
            <person name="Zheng S."/>
            <person name="Li Y."/>
            <person name="Yu Y."/>
            <person name="Du H."/>
            <person name="Qi M."/>
            <person name="Li Y."/>
            <person name="Yu H."/>
            <person name="Cui Y."/>
            <person name="Wang N."/>
            <person name="Chen C."/>
            <person name="Wu H."/>
            <person name="Zhao Y."/>
            <person name="Zhang J."/>
            <person name="Li Y."/>
            <person name="Zhou W."/>
            <person name="Zhang B."/>
            <person name="Hu W."/>
            <person name="Eijk M."/>
            <person name="Tang J."/>
            <person name="Witsenboer H."/>
            <person name="Zhao S."/>
            <person name="Li Z."/>
            <person name="Zhang A."/>
            <person name="Wang D."/>
            <person name="Liang C."/>
        </authorList>
    </citation>
    <scope>NUCLEOTIDE SEQUENCE [LARGE SCALE GENOMIC DNA]</scope>
    <source>
        <strain evidence="1">cv. G1812</strain>
    </source>
</reference>
<dbReference type="Gramene" id="TuG1812G0300004811.01.T01">
    <property type="protein sequence ID" value="TuG1812G0300004811.01.T01"/>
    <property type="gene ID" value="TuG1812G0300004811.01"/>
</dbReference>
<proteinExistence type="predicted"/>
<dbReference type="AlphaFoldDB" id="A0A8R7U180"/>
<evidence type="ECO:0000313" key="1">
    <source>
        <dbReference type="EnsemblPlants" id="TuG1812G0300004811.01.T01"/>
    </source>
</evidence>
<sequence length="56" mass="6263">MSNEHCFGANSFHILKVCTGAQTPCPSSCICDQPTHWKTEKLVLDRLQEVEISELS</sequence>